<keyword evidence="3" id="KW-0804">Transcription</keyword>
<organism evidence="5 7">
    <name type="scientific">Nocardioides simplex</name>
    <name type="common">Arthrobacter simplex</name>
    <dbReference type="NCBI Taxonomy" id="2045"/>
    <lineage>
        <taxon>Bacteria</taxon>
        <taxon>Bacillati</taxon>
        <taxon>Actinomycetota</taxon>
        <taxon>Actinomycetes</taxon>
        <taxon>Propionibacteriales</taxon>
        <taxon>Nocardioidaceae</taxon>
        <taxon>Pimelobacter</taxon>
    </lineage>
</organism>
<dbReference type="OrthoDB" id="3172099at2"/>
<sequence length="234" mass="25235">MTIENDAGSSLSELFAADPLSVALAELIQEMRPGDKLPSERDLAVRLDVSRTALRDRLGMLEGLGVLRRRTGAGTFVETLRPDALAFALNLAISSSHLPLASLESVRIALERQAAAEAARRADPVLIAYMKRAIDTMAATELSADVLDADRAFHQSLLRAAGNPSLTFFAEALSNVLTKDLADRSERLLHEPLTTSRQALLVDHHTRIYDAILAGDPDAAMRAVDGHFDAIGNS</sequence>
<proteinExistence type="predicted"/>
<dbReference type="Pfam" id="PF07729">
    <property type="entry name" value="FCD"/>
    <property type="match status" value="1"/>
</dbReference>
<dbReference type="EMBL" id="WBVM01000001">
    <property type="protein sequence ID" value="KAB2810687.1"/>
    <property type="molecule type" value="Genomic_DNA"/>
</dbReference>
<dbReference type="PANTHER" id="PTHR43537">
    <property type="entry name" value="TRANSCRIPTIONAL REGULATOR, GNTR FAMILY"/>
    <property type="match status" value="1"/>
</dbReference>
<dbReference type="Gene3D" id="1.20.120.530">
    <property type="entry name" value="GntR ligand-binding domain-like"/>
    <property type="match status" value="1"/>
</dbReference>
<dbReference type="RefSeq" id="WP_052138802.1">
    <property type="nucleotide sequence ID" value="NZ_BJMC01000028.1"/>
</dbReference>
<evidence type="ECO:0000313" key="8">
    <source>
        <dbReference type="Proteomes" id="UP000449906"/>
    </source>
</evidence>
<dbReference type="KEGG" id="psim:KR76_17245"/>
<protein>
    <submittedName>
        <fullName evidence="6">FadR family transcriptional regulator</fullName>
    </submittedName>
    <submittedName>
        <fullName evidence="5">Transcriptional regulator, GntR family</fullName>
    </submittedName>
</protein>
<dbReference type="SMART" id="SM00895">
    <property type="entry name" value="FCD"/>
    <property type="match status" value="1"/>
</dbReference>
<dbReference type="InterPro" id="IPR036388">
    <property type="entry name" value="WH-like_DNA-bd_sf"/>
</dbReference>
<evidence type="ECO:0000256" key="2">
    <source>
        <dbReference type="ARBA" id="ARBA00023125"/>
    </source>
</evidence>
<evidence type="ECO:0000256" key="3">
    <source>
        <dbReference type="ARBA" id="ARBA00023163"/>
    </source>
</evidence>
<dbReference type="PROSITE" id="PS50949">
    <property type="entry name" value="HTH_GNTR"/>
    <property type="match status" value="1"/>
</dbReference>
<dbReference type="InterPro" id="IPR011711">
    <property type="entry name" value="GntR_C"/>
</dbReference>
<dbReference type="Proteomes" id="UP000449906">
    <property type="component" value="Unassembled WGS sequence"/>
</dbReference>
<dbReference type="Proteomes" id="UP000030300">
    <property type="component" value="Chromosome"/>
</dbReference>
<evidence type="ECO:0000259" key="4">
    <source>
        <dbReference type="PROSITE" id="PS50949"/>
    </source>
</evidence>
<dbReference type="InterPro" id="IPR036390">
    <property type="entry name" value="WH_DNA-bd_sf"/>
</dbReference>
<reference evidence="5 7" key="1">
    <citation type="journal article" date="2015" name="Genome Announc.">
        <title>Complete Genome Sequence of Steroid-Transforming Nocardioides simplex VKM Ac-2033D.</title>
        <authorList>
            <person name="Shtratnikova V.Y."/>
            <person name="Schelkunov M.I."/>
            <person name="Pekov Y.A."/>
            <person name="Fokina V.V."/>
            <person name="Logacheva M.D."/>
            <person name="Sokolov S.L."/>
            <person name="Bragin E.Y."/>
            <person name="Ashapkin V.V."/>
            <person name="Donova M.V."/>
        </authorList>
    </citation>
    <scope>NUCLEOTIDE SEQUENCE [LARGE SCALE GENOMIC DNA]</scope>
    <source>
        <strain evidence="5 7">VKM Ac-2033D</strain>
    </source>
</reference>
<keyword evidence="7" id="KW-1185">Reference proteome</keyword>
<feature type="domain" description="HTH gntR-type" evidence="4">
    <location>
        <begin position="12"/>
        <end position="80"/>
    </location>
</feature>
<dbReference type="GO" id="GO:0003700">
    <property type="term" value="F:DNA-binding transcription factor activity"/>
    <property type="evidence" value="ECO:0007669"/>
    <property type="project" value="InterPro"/>
</dbReference>
<dbReference type="InterPro" id="IPR008920">
    <property type="entry name" value="TF_FadR/GntR_C"/>
</dbReference>
<dbReference type="SUPFAM" id="SSF48008">
    <property type="entry name" value="GntR ligand-binding domain-like"/>
    <property type="match status" value="1"/>
</dbReference>
<evidence type="ECO:0000313" key="6">
    <source>
        <dbReference type="EMBL" id="KAB2810687.1"/>
    </source>
</evidence>
<dbReference type="SMART" id="SM00345">
    <property type="entry name" value="HTH_GNTR"/>
    <property type="match status" value="1"/>
</dbReference>
<dbReference type="PANTHER" id="PTHR43537:SF44">
    <property type="entry name" value="GNTR FAMILY REGULATORY PROTEIN"/>
    <property type="match status" value="1"/>
</dbReference>
<dbReference type="eggNOG" id="COG2186">
    <property type="taxonomic scope" value="Bacteria"/>
</dbReference>
<gene>
    <name evidence="6" type="ORF">F9L07_01595</name>
    <name evidence="5" type="ORF">KR76_17245</name>
</gene>
<reference evidence="6 8" key="2">
    <citation type="submission" date="2019-09" db="EMBL/GenBank/DDBJ databases">
        <title>Pimelobacter sp. isolated from Paulinella.</title>
        <authorList>
            <person name="Jeong S.E."/>
        </authorList>
    </citation>
    <scope>NUCLEOTIDE SEQUENCE [LARGE SCALE GENOMIC DNA]</scope>
    <source>
        <strain evidence="6 8">Pch-N</strain>
    </source>
</reference>
<accession>A0A0A1DRI5</accession>
<evidence type="ECO:0000313" key="5">
    <source>
        <dbReference type="EMBL" id="AIY20001.2"/>
    </source>
</evidence>
<dbReference type="Pfam" id="PF00392">
    <property type="entry name" value="GntR"/>
    <property type="match status" value="1"/>
</dbReference>
<dbReference type="Gene3D" id="1.10.10.10">
    <property type="entry name" value="Winged helix-like DNA-binding domain superfamily/Winged helix DNA-binding domain"/>
    <property type="match status" value="1"/>
</dbReference>
<dbReference type="GeneID" id="96610561"/>
<dbReference type="GO" id="GO:0003677">
    <property type="term" value="F:DNA binding"/>
    <property type="evidence" value="ECO:0007669"/>
    <property type="project" value="UniProtKB-KW"/>
</dbReference>
<dbReference type="SUPFAM" id="SSF46785">
    <property type="entry name" value="Winged helix' DNA-binding domain"/>
    <property type="match status" value="1"/>
</dbReference>
<dbReference type="InterPro" id="IPR000524">
    <property type="entry name" value="Tscrpt_reg_HTH_GntR"/>
</dbReference>
<dbReference type="HOGENOM" id="CLU_017584_9_3_11"/>
<name>A0A0A1DRI5_NOCSI</name>
<dbReference type="STRING" id="2045.KR76_17245"/>
<keyword evidence="2" id="KW-0238">DNA-binding</keyword>
<evidence type="ECO:0000313" key="7">
    <source>
        <dbReference type="Proteomes" id="UP000030300"/>
    </source>
</evidence>
<dbReference type="CDD" id="cd07377">
    <property type="entry name" value="WHTH_GntR"/>
    <property type="match status" value="1"/>
</dbReference>
<dbReference type="EMBL" id="CP009896">
    <property type="protein sequence ID" value="AIY20001.2"/>
    <property type="molecule type" value="Genomic_DNA"/>
</dbReference>
<dbReference type="PRINTS" id="PR00035">
    <property type="entry name" value="HTHGNTR"/>
</dbReference>
<evidence type="ECO:0000256" key="1">
    <source>
        <dbReference type="ARBA" id="ARBA00023015"/>
    </source>
</evidence>
<dbReference type="AlphaFoldDB" id="A0A0A1DRI5"/>
<keyword evidence="1" id="KW-0805">Transcription regulation</keyword>